<dbReference type="Pfam" id="PF14076">
    <property type="entry name" value="DUF4258"/>
    <property type="match status" value="1"/>
</dbReference>
<comment type="caution">
    <text evidence="1">The sequence shown here is derived from an EMBL/GenBank/DDBJ whole genome shotgun (WGS) entry which is preliminary data.</text>
</comment>
<organism evidence="1 2">
    <name type="scientific">Schaalia georgiae</name>
    <dbReference type="NCBI Taxonomy" id="52768"/>
    <lineage>
        <taxon>Bacteria</taxon>
        <taxon>Bacillati</taxon>
        <taxon>Actinomycetota</taxon>
        <taxon>Actinomycetes</taxon>
        <taxon>Actinomycetales</taxon>
        <taxon>Actinomycetaceae</taxon>
        <taxon>Schaalia</taxon>
    </lineage>
</organism>
<evidence type="ECO:0000313" key="1">
    <source>
        <dbReference type="EMBL" id="MBF0940212.1"/>
    </source>
</evidence>
<sequence length="79" mass="8805">MPRIKKLSRHARDRARERGITDDDILSVLLNPSLTRPADSASRLVYESGPDQDGCRIVVVASHPPDAHDCVVVVSCWKR</sequence>
<reference evidence="1" key="1">
    <citation type="submission" date="2020-04" db="EMBL/GenBank/DDBJ databases">
        <title>Deep metagenomics examines the oral microbiome during advanced dental caries in children, revealing novel taxa and co-occurrences with host molecules.</title>
        <authorList>
            <person name="Baker J.L."/>
            <person name="Morton J.T."/>
            <person name="Dinis M."/>
            <person name="Alvarez R."/>
            <person name="Tran N.C."/>
            <person name="Knight R."/>
            <person name="Edlund A."/>
        </authorList>
    </citation>
    <scope>NUCLEOTIDE SEQUENCE</scope>
    <source>
        <strain evidence="1">JCVI_32_bin.64</strain>
    </source>
</reference>
<gene>
    <name evidence="1" type="ORF">HXK03_04990</name>
</gene>
<protein>
    <submittedName>
        <fullName evidence="1">DUF4258 domain-containing protein</fullName>
    </submittedName>
</protein>
<evidence type="ECO:0000313" key="2">
    <source>
        <dbReference type="Proteomes" id="UP000718630"/>
    </source>
</evidence>
<accession>A0A929MZC2</accession>
<dbReference type="InterPro" id="IPR025354">
    <property type="entry name" value="DUF4258"/>
</dbReference>
<proteinExistence type="predicted"/>
<dbReference type="EMBL" id="JABZFZ010000232">
    <property type="protein sequence ID" value="MBF0940212.1"/>
    <property type="molecule type" value="Genomic_DNA"/>
</dbReference>
<dbReference type="Proteomes" id="UP000718630">
    <property type="component" value="Unassembled WGS sequence"/>
</dbReference>
<dbReference type="AlphaFoldDB" id="A0A929MZC2"/>
<name>A0A929MZC2_9ACTO</name>